<dbReference type="SMART" id="SM00285">
    <property type="entry name" value="PBD"/>
    <property type="match status" value="2"/>
</dbReference>
<dbReference type="InterPro" id="IPR000095">
    <property type="entry name" value="CRIB_dom"/>
</dbReference>
<dbReference type="PROSITE" id="PS50108">
    <property type="entry name" value="CRIB"/>
    <property type="match status" value="1"/>
</dbReference>
<comment type="catalytic activity">
    <reaction evidence="8">
        <text>L-threonyl-[protein] + ATP = O-phospho-L-threonyl-[protein] + ADP + H(+)</text>
        <dbReference type="Rhea" id="RHEA:46608"/>
        <dbReference type="Rhea" id="RHEA-COMP:11060"/>
        <dbReference type="Rhea" id="RHEA-COMP:11605"/>
        <dbReference type="ChEBI" id="CHEBI:15378"/>
        <dbReference type="ChEBI" id="CHEBI:30013"/>
        <dbReference type="ChEBI" id="CHEBI:30616"/>
        <dbReference type="ChEBI" id="CHEBI:61977"/>
        <dbReference type="ChEBI" id="CHEBI:456216"/>
        <dbReference type="EC" id="2.7.11.1"/>
    </reaction>
</comment>
<evidence type="ECO:0000256" key="3">
    <source>
        <dbReference type="ARBA" id="ARBA00022679"/>
    </source>
</evidence>
<dbReference type="GO" id="GO:0106310">
    <property type="term" value="F:protein serine kinase activity"/>
    <property type="evidence" value="ECO:0007669"/>
    <property type="project" value="RHEA"/>
</dbReference>
<dbReference type="AlphaFoldDB" id="A0A1Y1XIW7"/>
<comment type="similarity">
    <text evidence="2">Belongs to the protein kinase superfamily. STE Ser/Thr protein kinase family. STE20 subfamily.</text>
</comment>
<feature type="compositionally biased region" description="Polar residues" evidence="10">
    <location>
        <begin position="1"/>
        <end position="11"/>
    </location>
</feature>
<feature type="domain" description="CRIB" evidence="12">
    <location>
        <begin position="116"/>
        <end position="129"/>
    </location>
</feature>
<feature type="compositionally biased region" description="Polar residues" evidence="10">
    <location>
        <begin position="198"/>
        <end position="222"/>
    </location>
</feature>
<evidence type="ECO:0000256" key="10">
    <source>
        <dbReference type="SAM" id="MobiDB-lite"/>
    </source>
</evidence>
<feature type="region of interest" description="Disordered" evidence="10">
    <location>
        <begin position="1"/>
        <end position="20"/>
    </location>
</feature>
<dbReference type="PANTHER" id="PTHR45832">
    <property type="entry name" value="SERINE/THREONINE-PROTEIN KINASE SAMKA-RELATED-RELATED"/>
    <property type="match status" value="1"/>
</dbReference>
<comment type="cofactor">
    <cofactor evidence="1">
        <name>Mg(2+)</name>
        <dbReference type="ChEBI" id="CHEBI:18420"/>
    </cofactor>
</comment>
<sequence length="551" mass="61291">MLNQACSSDGPSLSRHFSRSKNQLNKARKALFPNGVIQTIGRPTDIEHGVHMEFNPESGKFMGVPDVWHKTIPSDDLLNTKYIHPSLVPPPPQHQSQQSYSQKHTVNKTPIELGLISHPFNVKHKLHIDANNQGEGLPTEWVILLNESGITEDDVQAHPDAVEKIIQAHREQSYLKRATLSPTGDEANSTELLAQSYKSTRQSFKSQTSGGRWKSQSNSSPRSPAPVVVGSSMVISEADAATAKFVNTYDLADLIDLGDASEIYTNLQKFAEGESGDMFVAQQVTTGKMVAIKIIPEEMTSKLSSIRNEILMMKMSSHPNVVEYYGCYAHDQSLWIITEYMDVGSVADIISCYPDIRMKETHIATVCRDILAGLAHLHQLNRAHRDIRSDNILINSEGVIKIADFGHSTQFNEANPTRKSVIGTPYWMAPEVVKGQDYTTKVDIWSLGIVAIEMAQGAPPYVEYPPLRALFLIATHGSPQLKEEDGWSDSFKDFLKECTHLNPSQRPAAIELLEHPFIQQTCLSSELLMLAESARELLAQDEEADEELDSH</sequence>
<dbReference type="Pfam" id="PF00069">
    <property type="entry name" value="Pkinase"/>
    <property type="match status" value="1"/>
</dbReference>
<evidence type="ECO:0000256" key="2">
    <source>
        <dbReference type="ARBA" id="ARBA00008874"/>
    </source>
</evidence>
<keyword evidence="14" id="KW-1185">Reference proteome</keyword>
<evidence type="ECO:0000256" key="9">
    <source>
        <dbReference type="ARBA" id="ARBA00048679"/>
    </source>
</evidence>
<gene>
    <name evidence="13" type="ORF">K493DRAFT_291489</name>
</gene>
<evidence type="ECO:0000256" key="1">
    <source>
        <dbReference type="ARBA" id="ARBA00001946"/>
    </source>
</evidence>
<dbReference type="InterPro" id="IPR000719">
    <property type="entry name" value="Prot_kinase_dom"/>
</dbReference>
<comment type="caution">
    <text evidence="13">The sequence shown here is derived from an EMBL/GenBank/DDBJ whole genome shotgun (WGS) entry which is preliminary data.</text>
</comment>
<evidence type="ECO:0000256" key="8">
    <source>
        <dbReference type="ARBA" id="ARBA00047899"/>
    </source>
</evidence>
<dbReference type="Pfam" id="PF00786">
    <property type="entry name" value="PBD"/>
    <property type="match status" value="2"/>
</dbReference>
<dbReference type="GO" id="GO:0005524">
    <property type="term" value="F:ATP binding"/>
    <property type="evidence" value="ECO:0007669"/>
    <property type="project" value="UniProtKB-KW"/>
</dbReference>
<evidence type="ECO:0000313" key="14">
    <source>
        <dbReference type="Proteomes" id="UP000193498"/>
    </source>
</evidence>
<dbReference type="InterPro" id="IPR036936">
    <property type="entry name" value="CRIB_dom_sf"/>
</dbReference>
<comment type="catalytic activity">
    <reaction evidence="9">
        <text>L-seryl-[protein] + ATP = O-phospho-L-seryl-[protein] + ADP + H(+)</text>
        <dbReference type="Rhea" id="RHEA:17989"/>
        <dbReference type="Rhea" id="RHEA-COMP:9863"/>
        <dbReference type="Rhea" id="RHEA-COMP:11604"/>
        <dbReference type="ChEBI" id="CHEBI:15378"/>
        <dbReference type="ChEBI" id="CHEBI:29999"/>
        <dbReference type="ChEBI" id="CHEBI:30616"/>
        <dbReference type="ChEBI" id="CHEBI:83421"/>
        <dbReference type="ChEBI" id="CHEBI:456216"/>
        <dbReference type="EC" id="2.7.11.1"/>
    </reaction>
</comment>
<dbReference type="GO" id="GO:0004713">
    <property type="term" value="F:protein tyrosine kinase activity"/>
    <property type="evidence" value="ECO:0007669"/>
    <property type="project" value="InterPro"/>
</dbReference>
<organism evidence="13 14">
    <name type="scientific">Basidiobolus meristosporus CBS 931.73</name>
    <dbReference type="NCBI Taxonomy" id="1314790"/>
    <lineage>
        <taxon>Eukaryota</taxon>
        <taxon>Fungi</taxon>
        <taxon>Fungi incertae sedis</taxon>
        <taxon>Zoopagomycota</taxon>
        <taxon>Entomophthoromycotina</taxon>
        <taxon>Basidiobolomycetes</taxon>
        <taxon>Basidiobolales</taxon>
        <taxon>Basidiobolaceae</taxon>
        <taxon>Basidiobolus</taxon>
    </lineage>
</organism>
<dbReference type="GO" id="GO:0046872">
    <property type="term" value="F:metal ion binding"/>
    <property type="evidence" value="ECO:0007669"/>
    <property type="project" value="UniProtKB-KW"/>
</dbReference>
<evidence type="ECO:0000259" key="11">
    <source>
        <dbReference type="PROSITE" id="PS50011"/>
    </source>
</evidence>
<dbReference type="STRING" id="1314790.A0A1Y1XIW7"/>
<keyword evidence="7" id="KW-0460">Magnesium</keyword>
<evidence type="ECO:0000313" key="13">
    <source>
        <dbReference type="EMBL" id="ORX85642.1"/>
    </source>
</evidence>
<evidence type="ECO:0000259" key="12">
    <source>
        <dbReference type="PROSITE" id="PS50108"/>
    </source>
</evidence>
<proteinExistence type="inferred from homology"/>
<feature type="region of interest" description="Disordered" evidence="10">
    <location>
        <begin position="198"/>
        <end position="226"/>
    </location>
</feature>
<evidence type="ECO:0000256" key="7">
    <source>
        <dbReference type="ARBA" id="ARBA00022842"/>
    </source>
</evidence>
<dbReference type="Gene3D" id="3.90.810.10">
    <property type="entry name" value="CRIB domain"/>
    <property type="match status" value="2"/>
</dbReference>
<feature type="domain" description="Protein kinase" evidence="11">
    <location>
        <begin position="264"/>
        <end position="518"/>
    </location>
</feature>
<dbReference type="EMBL" id="MCFE01000587">
    <property type="protein sequence ID" value="ORX85642.1"/>
    <property type="molecule type" value="Genomic_DNA"/>
</dbReference>
<dbReference type="Gene3D" id="1.10.510.10">
    <property type="entry name" value="Transferase(Phosphotransferase) domain 1"/>
    <property type="match status" value="1"/>
</dbReference>
<reference evidence="13 14" key="1">
    <citation type="submission" date="2016-07" db="EMBL/GenBank/DDBJ databases">
        <title>Pervasive Adenine N6-methylation of Active Genes in Fungi.</title>
        <authorList>
            <consortium name="DOE Joint Genome Institute"/>
            <person name="Mondo S.J."/>
            <person name="Dannebaum R.O."/>
            <person name="Kuo R.C."/>
            <person name="Labutti K."/>
            <person name="Haridas S."/>
            <person name="Kuo A."/>
            <person name="Salamov A."/>
            <person name="Ahrendt S.R."/>
            <person name="Lipzen A."/>
            <person name="Sullivan W."/>
            <person name="Andreopoulos W.B."/>
            <person name="Clum A."/>
            <person name="Lindquist E."/>
            <person name="Daum C."/>
            <person name="Ramamoorthy G.K."/>
            <person name="Gryganskyi A."/>
            <person name="Culley D."/>
            <person name="Magnuson J.K."/>
            <person name="James T.Y."/>
            <person name="O'Malley M.A."/>
            <person name="Stajich J.E."/>
            <person name="Spatafora J.W."/>
            <person name="Visel A."/>
            <person name="Grigoriev I.V."/>
        </authorList>
    </citation>
    <scope>NUCLEOTIDE SEQUENCE [LARGE SCALE GENOMIC DNA]</scope>
    <source>
        <strain evidence="13 14">CBS 931.73</strain>
    </source>
</reference>
<dbReference type="FunFam" id="1.10.510.10:FF:000768">
    <property type="entry name" value="Non-specific serine/threonine protein kinase"/>
    <property type="match status" value="1"/>
</dbReference>
<keyword evidence="4" id="KW-0479">Metal-binding</keyword>
<protein>
    <submittedName>
        <fullName evidence="13">Kinase-like protein</fullName>
    </submittedName>
</protein>
<dbReference type="CDD" id="cd06614">
    <property type="entry name" value="STKc_PAK"/>
    <property type="match status" value="1"/>
</dbReference>
<evidence type="ECO:0000256" key="5">
    <source>
        <dbReference type="ARBA" id="ARBA00022741"/>
    </source>
</evidence>
<evidence type="ECO:0000256" key="4">
    <source>
        <dbReference type="ARBA" id="ARBA00022723"/>
    </source>
</evidence>
<dbReference type="GO" id="GO:0004674">
    <property type="term" value="F:protein serine/threonine kinase activity"/>
    <property type="evidence" value="ECO:0007669"/>
    <property type="project" value="UniProtKB-EC"/>
</dbReference>
<dbReference type="PANTHER" id="PTHR45832:SF22">
    <property type="entry name" value="SERINE_THREONINE-PROTEIN KINASE SAMKA-RELATED"/>
    <property type="match status" value="1"/>
</dbReference>
<dbReference type="InterPro" id="IPR011009">
    <property type="entry name" value="Kinase-like_dom_sf"/>
</dbReference>
<dbReference type="OrthoDB" id="248923at2759"/>
<dbReference type="InterPro" id="IPR051931">
    <property type="entry name" value="PAK3-like"/>
</dbReference>
<name>A0A1Y1XIW7_9FUNG</name>
<evidence type="ECO:0000256" key="6">
    <source>
        <dbReference type="ARBA" id="ARBA00022840"/>
    </source>
</evidence>
<keyword evidence="13" id="KW-0418">Kinase</keyword>
<dbReference type="PROSITE" id="PS50011">
    <property type="entry name" value="PROTEIN_KINASE_DOM"/>
    <property type="match status" value="1"/>
</dbReference>
<keyword evidence="5" id="KW-0547">Nucleotide-binding</keyword>
<dbReference type="Proteomes" id="UP000193498">
    <property type="component" value="Unassembled WGS sequence"/>
</dbReference>
<dbReference type="InterPro" id="IPR020635">
    <property type="entry name" value="Tyr_kinase_cat_dom"/>
</dbReference>
<accession>A0A1Y1XIW7</accession>
<dbReference type="SMART" id="SM00219">
    <property type="entry name" value="TyrKc"/>
    <property type="match status" value="1"/>
</dbReference>
<dbReference type="SUPFAM" id="SSF56112">
    <property type="entry name" value="Protein kinase-like (PK-like)"/>
    <property type="match status" value="1"/>
</dbReference>
<keyword evidence="6" id="KW-0067">ATP-binding</keyword>
<keyword evidence="3" id="KW-0808">Transferase</keyword>
<dbReference type="InParanoid" id="A0A1Y1XIW7"/>